<evidence type="ECO:0000313" key="4">
    <source>
        <dbReference type="Proteomes" id="UP000442469"/>
    </source>
</evidence>
<dbReference type="Pfam" id="PF00395">
    <property type="entry name" value="SLH"/>
    <property type="match status" value="3"/>
</dbReference>
<evidence type="ECO:0000313" key="3">
    <source>
        <dbReference type="EMBL" id="MUG23745.1"/>
    </source>
</evidence>
<dbReference type="RefSeq" id="WP_155620299.1">
    <property type="nucleotide sequence ID" value="NZ_JARLKV010000163.1"/>
</dbReference>
<proteinExistence type="predicted"/>
<dbReference type="EMBL" id="WNZZ01000010">
    <property type="protein sequence ID" value="MUG23745.1"/>
    <property type="molecule type" value="Genomic_DNA"/>
</dbReference>
<feature type="signal peptide" evidence="1">
    <location>
        <begin position="1"/>
        <end position="24"/>
    </location>
</feature>
<keyword evidence="1" id="KW-0732">Signal</keyword>
<evidence type="ECO:0000256" key="1">
    <source>
        <dbReference type="SAM" id="SignalP"/>
    </source>
</evidence>
<name>A0A6N8EVQ0_PAEMA</name>
<comment type="caution">
    <text evidence="3">The sequence shown here is derived from an EMBL/GenBank/DDBJ whole genome shotgun (WGS) entry which is preliminary data.</text>
</comment>
<dbReference type="InterPro" id="IPR001119">
    <property type="entry name" value="SLH_dom"/>
</dbReference>
<gene>
    <name evidence="3" type="ORF">GNQ08_15230</name>
</gene>
<evidence type="ECO:0000259" key="2">
    <source>
        <dbReference type="PROSITE" id="PS51272"/>
    </source>
</evidence>
<reference evidence="3 4" key="1">
    <citation type="submission" date="2019-11" db="EMBL/GenBank/DDBJ databases">
        <title>Draft genome sequences of five Paenibacillus species of dairy origin.</title>
        <authorList>
            <person name="Olajide A.M."/>
            <person name="Chen S."/>
            <person name="Lapointe G."/>
        </authorList>
    </citation>
    <scope>NUCLEOTIDE SEQUENCE [LARGE SCALE GENOMIC DNA]</scope>
    <source>
        <strain evidence="3 4">3CT49</strain>
    </source>
</reference>
<dbReference type="Proteomes" id="UP000442469">
    <property type="component" value="Unassembled WGS sequence"/>
</dbReference>
<dbReference type="PANTHER" id="PTHR43308:SF5">
    <property type="entry name" value="S-LAYER PROTEIN _ PEPTIDOGLYCAN ENDO-BETA-N-ACETYLGLUCOSAMINIDASE"/>
    <property type="match status" value="1"/>
</dbReference>
<sequence length="414" mass="45602">MKKWLSFLLAGTLISAFIPFGSHTAVGTVNAAAITFKDVKYDHWAKKAIDSAVAKGYFKGYADGTFKPNATVTRAEFAALLARAAKGDAAETTSSGHEFSDLTGHWSEAEVERAVSLGYIQPGDYPNGFKPNTPITRFEMSKWMTSGLAAAAEDYKQALEDTKTTVIPVKEYFNPGIPQTKSSYIAVALGTKLMSGYPDGSFGLDKNATRAEASTILLNLERVDGQKADDFLGLKELRQVGTERTNLETISPFTTGNTSLNDVAEKTLTFRNNAGSLKLHNYIVVDTEDFKNIKSIYAPLFVDETDYNSRVDERGVYRAFIQITINPETNDFSLDHYMNGIRDGIVAGSRVTNQNVMQKYGYLTLPHMDAMEFFRKHNNGNGITLWVQIFLDSSKKIGDQVTTDDGSFAVLSNK</sequence>
<dbReference type="AlphaFoldDB" id="A0A6N8EVQ0"/>
<dbReference type="InterPro" id="IPR051465">
    <property type="entry name" value="Cell_Envelope_Struct_Comp"/>
</dbReference>
<dbReference type="PANTHER" id="PTHR43308">
    <property type="entry name" value="OUTER MEMBRANE PROTEIN ALPHA-RELATED"/>
    <property type="match status" value="1"/>
</dbReference>
<accession>A0A6N8EVQ0</accession>
<feature type="domain" description="SLH" evidence="2">
    <location>
        <begin position="96"/>
        <end position="158"/>
    </location>
</feature>
<feature type="domain" description="SLH" evidence="2">
    <location>
        <begin position="32"/>
        <end position="95"/>
    </location>
</feature>
<dbReference type="PROSITE" id="PS51272">
    <property type="entry name" value="SLH"/>
    <property type="match status" value="3"/>
</dbReference>
<organism evidence="3 4">
    <name type="scientific">Paenibacillus macerans</name>
    <name type="common">Bacillus macerans</name>
    <dbReference type="NCBI Taxonomy" id="44252"/>
    <lineage>
        <taxon>Bacteria</taxon>
        <taxon>Bacillati</taxon>
        <taxon>Bacillota</taxon>
        <taxon>Bacilli</taxon>
        <taxon>Bacillales</taxon>
        <taxon>Paenibacillaceae</taxon>
        <taxon>Paenibacillus</taxon>
    </lineage>
</organism>
<protein>
    <submittedName>
        <fullName evidence="3">S-layer homology domain-containing protein</fullName>
    </submittedName>
</protein>
<feature type="domain" description="SLH" evidence="2">
    <location>
        <begin position="168"/>
        <end position="231"/>
    </location>
</feature>
<feature type="chain" id="PRO_5039147152" evidence="1">
    <location>
        <begin position="25"/>
        <end position="414"/>
    </location>
</feature>